<accession>A0A0F9EX21</accession>
<comment type="caution">
    <text evidence="1">The sequence shown here is derived from an EMBL/GenBank/DDBJ whole genome shotgun (WGS) entry which is preliminary data.</text>
</comment>
<protein>
    <submittedName>
        <fullName evidence="1">Uncharacterized protein</fullName>
    </submittedName>
</protein>
<organism evidence="1">
    <name type="scientific">marine sediment metagenome</name>
    <dbReference type="NCBI Taxonomy" id="412755"/>
    <lineage>
        <taxon>unclassified sequences</taxon>
        <taxon>metagenomes</taxon>
        <taxon>ecological metagenomes</taxon>
    </lineage>
</organism>
<dbReference type="EMBL" id="LAZR01032932">
    <property type="protein sequence ID" value="KKL49510.1"/>
    <property type="molecule type" value="Genomic_DNA"/>
</dbReference>
<gene>
    <name evidence="1" type="ORF">LCGC14_2314770</name>
</gene>
<evidence type="ECO:0000313" key="1">
    <source>
        <dbReference type="EMBL" id="KKL49510.1"/>
    </source>
</evidence>
<proteinExistence type="predicted"/>
<sequence length="114" mass="13165">YVSIGDVRTEDDEEFAGLGADDKDENYIIEIIVSVVRSVHEEYDDVEDRALLIYKHIWDSIIAWRTESPCYAGITGWMKVKVKRSDELFSASQDGVLKERECRIPIDLEVLNRI</sequence>
<name>A0A0F9EX21_9ZZZZ</name>
<dbReference type="AlphaFoldDB" id="A0A0F9EX21"/>
<feature type="non-terminal residue" evidence="1">
    <location>
        <position position="1"/>
    </location>
</feature>
<reference evidence="1" key="1">
    <citation type="journal article" date="2015" name="Nature">
        <title>Complex archaea that bridge the gap between prokaryotes and eukaryotes.</title>
        <authorList>
            <person name="Spang A."/>
            <person name="Saw J.H."/>
            <person name="Jorgensen S.L."/>
            <person name="Zaremba-Niedzwiedzka K."/>
            <person name="Martijn J."/>
            <person name="Lind A.E."/>
            <person name="van Eijk R."/>
            <person name="Schleper C."/>
            <person name="Guy L."/>
            <person name="Ettema T.J."/>
        </authorList>
    </citation>
    <scope>NUCLEOTIDE SEQUENCE</scope>
</reference>